<keyword evidence="5" id="KW-1185">Reference proteome</keyword>
<reference evidence="4 5" key="1">
    <citation type="submission" date="2015-01" db="EMBL/GenBank/DDBJ databases">
        <title>The Genome Sequence of Cryptococcus gattii Ram5.</title>
        <authorList>
            <consortium name="The Broad Institute Genomics Platform"/>
            <person name="Cuomo C."/>
            <person name="Litvintseva A."/>
            <person name="Chen Y."/>
            <person name="Heitman J."/>
            <person name="Sun S."/>
            <person name="Springer D."/>
            <person name="Dromer F."/>
            <person name="Young S."/>
            <person name="Zeng Q."/>
            <person name="Gargeya S."/>
            <person name="Abouelleil A."/>
            <person name="Alvarado L."/>
            <person name="Chapman S.B."/>
            <person name="Gainer-Dewar J."/>
            <person name="Goldberg J."/>
            <person name="Griggs A."/>
            <person name="Gujja S."/>
            <person name="Hansen M."/>
            <person name="Howarth C."/>
            <person name="Imamovic A."/>
            <person name="Larimer J."/>
            <person name="Murphy C."/>
            <person name="Naylor J."/>
            <person name="Pearson M."/>
            <person name="Priest M."/>
            <person name="Roberts A."/>
            <person name="Saif S."/>
            <person name="Shea T."/>
            <person name="Sykes S."/>
            <person name="Wortman J."/>
            <person name="Nusbaum C."/>
            <person name="Birren B."/>
        </authorList>
    </citation>
    <scope>NUCLEOTIDE SEQUENCE [LARGE SCALE GENOMIC DNA]</scope>
    <source>
        <strain evidence="4 5">Ram5</strain>
    </source>
</reference>
<evidence type="ECO:0000313" key="4">
    <source>
        <dbReference type="EMBL" id="KIR42695.1"/>
    </source>
</evidence>
<dbReference type="Pfam" id="PF00076">
    <property type="entry name" value="RRM_1"/>
    <property type="match status" value="1"/>
</dbReference>
<sequence length="633" mass="70775">MTGVSDPLAWTGEKNKTPAKQISGRDKHGASLTESPSASVGLLNASVTAESLSVAFENFKAPGTGRLNQIKPRGSSRRDWWRRDPHPMFSPKYAAQRLLVDYHYDQNGDRCSKGFVVFIDPTSIQKVLTDPHSNICANALDPEAPRDMAISIRPSSASDLERTVFIRVTGYQSAAEAREPHHEYQLTLEQEIKAKHISSEDQNSFSMTHDMRGMVKSDELLPFHKTLLPEKVVLDQVPMKGKTPGKYYTTFVPQLCDHLAEICSIRPPNEKHCGWLVSVSGSRDGRHMMHELQKIPGFLVRWADEGDGLFDDAEPALEASPLNCTCSFEDHPFPTETDDAGSLSTSQTNNHVFSTWLRSCPTHPHLRRALLHTYRGRPLIEDTSTGETKFLDESAIFVGRLNKRMETYATLYKRFEKYGKICYMEFNPKAVPSHVNNATARVMYQDKESAAEAIARENGSTSFGSAIKVELRRVIHSDVHTSRVYLDANGRIIRPPTVAKLVPEPGVRRITGSQPAIEARMQQPPFLPGLNMPSETYFPVSFQQPEFSQFGVGINMPMAAFPPHFSVSPPALSTRAGLQHAAILAYKEENGTVKAIYDDNELKAYCLQNDLPYPPKPEKKTKKAGTTHQFPRR</sequence>
<gene>
    <name evidence="4" type="ORF">I313_00898</name>
</gene>
<dbReference type="SMART" id="SM00360">
    <property type="entry name" value="RRM"/>
    <property type="match status" value="1"/>
</dbReference>
<accession>A0A0D0VCX4</accession>
<feature type="region of interest" description="Disordered" evidence="2">
    <location>
        <begin position="611"/>
        <end position="633"/>
    </location>
</feature>
<proteinExistence type="predicted"/>
<organism evidence="4 5">
    <name type="scientific">Cryptococcus deuterogattii Ram5</name>
    <dbReference type="NCBI Taxonomy" id="1296110"/>
    <lineage>
        <taxon>Eukaryota</taxon>
        <taxon>Fungi</taxon>
        <taxon>Dikarya</taxon>
        <taxon>Basidiomycota</taxon>
        <taxon>Agaricomycotina</taxon>
        <taxon>Tremellomycetes</taxon>
        <taxon>Tremellales</taxon>
        <taxon>Cryptococcaceae</taxon>
        <taxon>Cryptococcus</taxon>
        <taxon>Cryptococcus gattii species complex</taxon>
    </lineage>
</organism>
<feature type="compositionally biased region" description="Basic residues" evidence="2">
    <location>
        <begin position="619"/>
        <end position="633"/>
    </location>
</feature>
<feature type="domain" description="RRM" evidence="3">
    <location>
        <begin position="394"/>
        <end position="474"/>
    </location>
</feature>
<name>A0A0D0VCX4_9TREE</name>
<evidence type="ECO:0000256" key="1">
    <source>
        <dbReference type="PROSITE-ProRule" id="PRU00176"/>
    </source>
</evidence>
<evidence type="ECO:0000256" key="2">
    <source>
        <dbReference type="SAM" id="MobiDB-lite"/>
    </source>
</evidence>
<dbReference type="InterPro" id="IPR035979">
    <property type="entry name" value="RBD_domain_sf"/>
</dbReference>
<evidence type="ECO:0000259" key="3">
    <source>
        <dbReference type="PROSITE" id="PS50102"/>
    </source>
</evidence>
<dbReference type="OrthoDB" id="2570292at2759"/>
<dbReference type="Gene3D" id="3.30.70.330">
    <property type="match status" value="1"/>
</dbReference>
<keyword evidence="1" id="KW-0694">RNA-binding</keyword>
<protein>
    <submittedName>
        <fullName evidence="4">Unplaced genomic scaffold supercont1.2, whole genome shotgun sequence</fullName>
    </submittedName>
</protein>
<dbReference type="AlphaFoldDB" id="A0A0D0VCX4"/>
<dbReference type="PROSITE" id="PS50102">
    <property type="entry name" value="RRM"/>
    <property type="match status" value="1"/>
</dbReference>
<dbReference type="Proteomes" id="UP000053392">
    <property type="component" value="Unassembled WGS sequence"/>
</dbReference>
<dbReference type="HOGENOM" id="CLU_368811_0_0_1"/>
<evidence type="ECO:0000313" key="5">
    <source>
        <dbReference type="Proteomes" id="UP000053392"/>
    </source>
</evidence>
<dbReference type="GO" id="GO:0003723">
    <property type="term" value="F:RNA binding"/>
    <property type="evidence" value="ECO:0007669"/>
    <property type="project" value="UniProtKB-UniRule"/>
</dbReference>
<dbReference type="SUPFAM" id="SSF54928">
    <property type="entry name" value="RNA-binding domain, RBD"/>
    <property type="match status" value="1"/>
</dbReference>
<dbReference type="InterPro" id="IPR012677">
    <property type="entry name" value="Nucleotide-bd_a/b_plait_sf"/>
</dbReference>
<dbReference type="EMBL" id="KN847897">
    <property type="protein sequence ID" value="KIR42695.1"/>
    <property type="molecule type" value="Genomic_DNA"/>
</dbReference>
<dbReference type="InterPro" id="IPR000504">
    <property type="entry name" value="RRM_dom"/>
</dbReference>
<feature type="region of interest" description="Disordered" evidence="2">
    <location>
        <begin position="1"/>
        <end position="35"/>
    </location>
</feature>